<accession>A0A917IUC7</accession>
<keyword evidence="2" id="KW-1185">Reference proteome</keyword>
<dbReference type="AlphaFoldDB" id="A0A917IUC7"/>
<dbReference type="Gene3D" id="3.40.50.2000">
    <property type="entry name" value="Glycogen Phosphorylase B"/>
    <property type="match status" value="1"/>
</dbReference>
<gene>
    <name evidence="1" type="ORF">GCM10007359_13660</name>
</gene>
<dbReference type="SUPFAM" id="SSF53756">
    <property type="entry name" value="UDP-Glycosyltransferase/glycogen phosphorylase"/>
    <property type="match status" value="1"/>
</dbReference>
<name>A0A917IUC7_9MICC</name>
<dbReference type="RefSeq" id="WP_188359622.1">
    <property type="nucleotide sequence ID" value="NZ_BMDC01000002.1"/>
</dbReference>
<evidence type="ECO:0000313" key="1">
    <source>
        <dbReference type="EMBL" id="GGH62919.1"/>
    </source>
</evidence>
<comment type="caution">
    <text evidence="1">The sequence shown here is derived from an EMBL/GenBank/DDBJ whole genome shotgun (WGS) entry which is preliminary data.</text>
</comment>
<organism evidence="1 2">
    <name type="scientific">Rothia aerolata</name>
    <dbReference type="NCBI Taxonomy" id="1812262"/>
    <lineage>
        <taxon>Bacteria</taxon>
        <taxon>Bacillati</taxon>
        <taxon>Actinomycetota</taxon>
        <taxon>Actinomycetes</taxon>
        <taxon>Micrococcales</taxon>
        <taxon>Micrococcaceae</taxon>
        <taxon>Rothia</taxon>
    </lineage>
</organism>
<sequence length="321" mass="35837">MKINLLYAIPPQSDIYGAYHDGFTAAMEIVAQRHEVTWLNVHPYEPGYAENIKRIKDADLVLVKSDWGWLPAQAADRALLGSSLPVALLIAGSNKPQPSALARRYDAIVYETPWYENYLKDCHHPFALQAFGVDTRYMNTKDRAENPNIDYVMVGRPAAFKRPERLLEKEGRRLLAGDISAASPELMQKFADAGIEVVKHVHYEELAKIYKRAATVFTPTTLQGGGERAVMEGMACGCQVEISPDNPKLQSLIDMGVQSHEDYAKALLSMIQELEGGRLVSNRDKCMGQVLNQVMILKAKGKRLPNTLKIRGKNILAKFGR</sequence>
<evidence type="ECO:0000313" key="2">
    <source>
        <dbReference type="Proteomes" id="UP000600171"/>
    </source>
</evidence>
<dbReference type="EMBL" id="BMDC01000002">
    <property type="protein sequence ID" value="GGH62919.1"/>
    <property type="molecule type" value="Genomic_DNA"/>
</dbReference>
<reference evidence="1 2" key="1">
    <citation type="journal article" date="2014" name="Int. J. Syst. Evol. Microbiol.">
        <title>Complete genome sequence of Corynebacterium casei LMG S-19264T (=DSM 44701T), isolated from a smear-ripened cheese.</title>
        <authorList>
            <consortium name="US DOE Joint Genome Institute (JGI-PGF)"/>
            <person name="Walter F."/>
            <person name="Albersmeier A."/>
            <person name="Kalinowski J."/>
            <person name="Ruckert C."/>
        </authorList>
    </citation>
    <scope>NUCLEOTIDE SEQUENCE [LARGE SCALE GENOMIC DNA]</scope>
    <source>
        <strain evidence="1 2">CCM 8669</strain>
    </source>
</reference>
<dbReference type="Proteomes" id="UP000600171">
    <property type="component" value="Unassembled WGS sequence"/>
</dbReference>
<proteinExistence type="predicted"/>
<protein>
    <recommendedName>
        <fullName evidence="3">Glycosyltransferase</fullName>
    </recommendedName>
</protein>
<evidence type="ECO:0008006" key="3">
    <source>
        <dbReference type="Google" id="ProtNLM"/>
    </source>
</evidence>